<dbReference type="Proteomes" id="UP000005234">
    <property type="component" value="Chromosome"/>
</dbReference>
<feature type="transmembrane region" description="Helical" evidence="1">
    <location>
        <begin position="116"/>
        <end position="137"/>
    </location>
</feature>
<gene>
    <name evidence="2" type="ordered locus">Fraau_0520</name>
</gene>
<evidence type="ECO:0000313" key="3">
    <source>
        <dbReference type="Proteomes" id="UP000005234"/>
    </source>
</evidence>
<feature type="transmembrane region" description="Helical" evidence="1">
    <location>
        <begin position="157"/>
        <end position="176"/>
    </location>
</feature>
<feature type="transmembrane region" description="Helical" evidence="1">
    <location>
        <begin position="12"/>
        <end position="31"/>
    </location>
</feature>
<feature type="transmembrane region" description="Helical" evidence="1">
    <location>
        <begin position="78"/>
        <end position="96"/>
    </location>
</feature>
<organism evidence="2 3">
    <name type="scientific">Frateuria aurantia (strain ATCC 33424 / DSM 6220 / KCTC 2777 / LMG 1558 / NBRC 3245 / NCIMB 13370)</name>
    <name type="common">Acetobacter aurantius</name>
    <dbReference type="NCBI Taxonomy" id="767434"/>
    <lineage>
        <taxon>Bacteria</taxon>
        <taxon>Pseudomonadati</taxon>
        <taxon>Pseudomonadota</taxon>
        <taxon>Gammaproteobacteria</taxon>
        <taxon>Lysobacterales</taxon>
        <taxon>Rhodanobacteraceae</taxon>
        <taxon>Frateuria</taxon>
    </lineage>
</organism>
<feature type="transmembrane region" description="Helical" evidence="1">
    <location>
        <begin position="197"/>
        <end position="216"/>
    </location>
</feature>
<dbReference type="HOGENOM" id="CLU_498508_0_0_6"/>
<dbReference type="OrthoDB" id="5929525at2"/>
<dbReference type="RefSeq" id="WP_014402008.1">
    <property type="nucleotide sequence ID" value="NC_017033.1"/>
</dbReference>
<sequence length="544" mass="59528">MSIRTPLSRWQIQLVCTAVYALAYLLLREVTMSQWNMLTSLRLASLLLPCRYWPALAVGEGLPLILENERALQQLGHLWFGFASLPPILLLMPLVFGLRRILPRPGRQTGEHVPGLLLLVLLASIAISLRGLLQYSIGPLGNADGQPLPWFLLASRYLIGNFLPAVTFLPLVLLASEYPSPIRRQQRPRCGRLAPQTIELVLALLLITGITCWGGISRHGIRLGFQLSLLLPVLWLALRRGWRPAAMASAAGSIGLMLIMPRQHDLATLEAETIYAFIVTTVLLLGARTSIWRQAVDERDGSARMARQSLYSHELKLRQSARTLTGLHQALQLTHARLMQRLQLTEAAPDAQRIRRELGDLGALLERLSRSLAFSPWYAPGLSGGATSSGNVGQTLQGLGMNYHADPCGQLSLLPADVMTVLSRLSCEILAQLILRDTRQDISIRSSTAVQARGGLRVQLVAECSGPPLPLPMRGPLLASLGANGMDFDEIRAMARLFHGDCSVGPAVLGGTRVSLILCILPSRYSRGHMFSATDANMETLPVP</sequence>
<keyword evidence="1" id="KW-0812">Transmembrane</keyword>
<reference evidence="2" key="1">
    <citation type="submission" date="2012-02" db="EMBL/GenBank/DDBJ databases">
        <title>The complete genome of Frateuria aurantia DSM 6220.</title>
        <authorList>
            <consortium name="US DOE Joint Genome Institute (JGI-PGF)"/>
            <person name="Lucas S."/>
            <person name="Copeland A."/>
            <person name="Lapidus A."/>
            <person name="Glavina del Rio T."/>
            <person name="Dalin E."/>
            <person name="Tice H."/>
            <person name="Bruce D."/>
            <person name="Goodwin L."/>
            <person name="Pitluck S."/>
            <person name="Peters L."/>
            <person name="Ovchinnikova G."/>
            <person name="Teshima H."/>
            <person name="Kyrpides N."/>
            <person name="Mavromatis K."/>
            <person name="Ivanova N."/>
            <person name="Brettin T."/>
            <person name="Detter J.C."/>
            <person name="Han C."/>
            <person name="Larimer F."/>
            <person name="Land M."/>
            <person name="Hauser L."/>
            <person name="Markowitz V."/>
            <person name="Cheng J.-F."/>
            <person name="Hugenholtz P."/>
            <person name="Woyke T."/>
            <person name="Wu D."/>
            <person name="Brambilla E."/>
            <person name="Klenk H.-P."/>
            <person name="Eisen J.A."/>
        </authorList>
    </citation>
    <scope>NUCLEOTIDE SEQUENCE</scope>
    <source>
        <strain evidence="2">DSM 6220</strain>
    </source>
</reference>
<keyword evidence="3" id="KW-1185">Reference proteome</keyword>
<dbReference type="KEGG" id="fau:Fraau_0520"/>
<evidence type="ECO:0000313" key="2">
    <source>
        <dbReference type="EMBL" id="AFC85002.1"/>
    </source>
</evidence>
<dbReference type="eggNOG" id="COG3851">
    <property type="taxonomic scope" value="Bacteria"/>
</dbReference>
<evidence type="ECO:0000256" key="1">
    <source>
        <dbReference type="SAM" id="Phobius"/>
    </source>
</evidence>
<dbReference type="EMBL" id="CP003350">
    <property type="protein sequence ID" value="AFC85002.1"/>
    <property type="molecule type" value="Genomic_DNA"/>
</dbReference>
<protein>
    <recommendedName>
        <fullName evidence="4">Signal transduction histidine kinase, glucose-6-phosphate specific</fullName>
    </recommendedName>
</protein>
<keyword evidence="1" id="KW-0472">Membrane</keyword>
<keyword evidence="1" id="KW-1133">Transmembrane helix</keyword>
<accession>H8L4S9</accession>
<dbReference type="AlphaFoldDB" id="H8L4S9"/>
<feature type="transmembrane region" description="Helical" evidence="1">
    <location>
        <begin position="43"/>
        <end position="66"/>
    </location>
</feature>
<evidence type="ECO:0008006" key="4">
    <source>
        <dbReference type="Google" id="ProtNLM"/>
    </source>
</evidence>
<name>H8L4S9_FRAAD</name>
<proteinExistence type="predicted"/>